<feature type="transmembrane region" description="Helical" evidence="1">
    <location>
        <begin position="240"/>
        <end position="258"/>
    </location>
</feature>
<proteinExistence type="predicted"/>
<dbReference type="Proteomes" id="UP000754750">
    <property type="component" value="Unassembled WGS sequence"/>
</dbReference>
<evidence type="ECO:0000256" key="1">
    <source>
        <dbReference type="SAM" id="Phobius"/>
    </source>
</evidence>
<feature type="transmembrane region" description="Helical" evidence="1">
    <location>
        <begin position="42"/>
        <end position="63"/>
    </location>
</feature>
<evidence type="ECO:0000313" key="3">
    <source>
        <dbReference type="Proteomes" id="UP000754750"/>
    </source>
</evidence>
<protein>
    <submittedName>
        <fullName evidence="2">PH domain protein</fullName>
    </submittedName>
</protein>
<name>A0A928KTM6_9FIRM</name>
<reference evidence="2" key="1">
    <citation type="submission" date="2019-04" db="EMBL/GenBank/DDBJ databases">
        <title>Evolution of Biomass-Degrading Anaerobic Consortia Revealed by Metagenomics.</title>
        <authorList>
            <person name="Peng X."/>
        </authorList>
    </citation>
    <scope>NUCLEOTIDE SEQUENCE</scope>
    <source>
        <strain evidence="2">SIG551</strain>
    </source>
</reference>
<comment type="caution">
    <text evidence="2">The sequence shown here is derived from an EMBL/GenBank/DDBJ whole genome shotgun (WGS) entry which is preliminary data.</text>
</comment>
<evidence type="ECO:0000313" key="2">
    <source>
        <dbReference type="EMBL" id="MBE6834472.1"/>
    </source>
</evidence>
<accession>A0A928KTM6</accession>
<feature type="transmembrane region" description="Helical" evidence="1">
    <location>
        <begin position="345"/>
        <end position="367"/>
    </location>
</feature>
<dbReference type="RefSeq" id="WP_326840883.1">
    <property type="nucleotide sequence ID" value="NZ_SVNY01000007.1"/>
</dbReference>
<feature type="transmembrane region" description="Helical" evidence="1">
    <location>
        <begin position="208"/>
        <end position="234"/>
    </location>
</feature>
<dbReference type="PANTHER" id="PTHR34473:SF2">
    <property type="entry name" value="UPF0699 TRANSMEMBRANE PROTEIN YDBT"/>
    <property type="match status" value="1"/>
</dbReference>
<feature type="transmembrane region" description="Helical" evidence="1">
    <location>
        <begin position="373"/>
        <end position="391"/>
    </location>
</feature>
<keyword evidence="1" id="KW-0812">Transmembrane</keyword>
<dbReference type="PANTHER" id="PTHR34473">
    <property type="entry name" value="UPF0699 TRANSMEMBRANE PROTEIN YDBS"/>
    <property type="match status" value="1"/>
</dbReference>
<feature type="transmembrane region" description="Helical" evidence="1">
    <location>
        <begin position="12"/>
        <end position="30"/>
    </location>
</feature>
<sequence>MTKRPHVVTLWNYLSRFFFLLIVPLVQAVFHAPFSEVAWSSLPGVIAVAGIACFQYLSCGYGVTALKDDGRSLSILYWDSGLFFHRHRILPADCVASVFLRLNPILDLCGAVQVMLDSPAANAKRPSLTLLLRKKEPMRWWNQLREEITHRYAASPVRVVLMAVSWSNPASGLLVIGILLNRAGKLLGEELTRRLYGIYESVNQTQRLIAWGLPPMVAIVGWLMALGWFCAFLVQFFRYVFFTAGTCPAGTMISRGLFIRSRQLLTDQAIRSVAIRQTLMMRLLHLSSVYLHTIGSGKEKGDRSLLMAAANTQELHYHLARFYPKESPYFFSRERMTSVRPPKNTLLSFVLAPLLHAAAIFLLYALFVRYLALFSPLVLSLLVFPLYYLLLRTAAYRNSFLAEDDTHIAACGYVGDQLFTAVLPKSAVQAVVIRQNPLQRRSGRCRVRLCIGTEKGACFDLRHFRLKDLQRLSFLWEAAERP</sequence>
<gene>
    <name evidence="2" type="ORF">E7512_13015</name>
</gene>
<keyword evidence="1" id="KW-1133">Transmembrane helix</keyword>
<dbReference type="AlphaFoldDB" id="A0A928KTM6"/>
<organism evidence="2 3">
    <name type="scientific">Faecalispora sporosphaeroides</name>
    <dbReference type="NCBI Taxonomy" id="1549"/>
    <lineage>
        <taxon>Bacteria</taxon>
        <taxon>Bacillati</taxon>
        <taxon>Bacillota</taxon>
        <taxon>Clostridia</taxon>
        <taxon>Eubacteriales</taxon>
        <taxon>Oscillospiraceae</taxon>
        <taxon>Faecalispora</taxon>
    </lineage>
</organism>
<dbReference type="EMBL" id="SVNY01000007">
    <property type="protein sequence ID" value="MBE6834472.1"/>
    <property type="molecule type" value="Genomic_DNA"/>
</dbReference>
<keyword evidence="1" id="KW-0472">Membrane</keyword>